<organism evidence="7 8">
    <name type="scientific">Paenibacillus pseudetheri</name>
    <dbReference type="NCBI Taxonomy" id="2897682"/>
    <lineage>
        <taxon>Bacteria</taxon>
        <taxon>Bacillati</taxon>
        <taxon>Bacillota</taxon>
        <taxon>Bacilli</taxon>
        <taxon>Bacillales</taxon>
        <taxon>Paenibacillaceae</taxon>
        <taxon>Paenibacillus</taxon>
    </lineage>
</organism>
<dbReference type="Proteomes" id="UP000838749">
    <property type="component" value="Unassembled WGS sequence"/>
</dbReference>
<dbReference type="EC" id="2.4.1.315" evidence="7"/>
<dbReference type="PANTHER" id="PTHR43025:SF3">
    <property type="entry name" value="MONOGALACTOSYLDIACYLGLYCEROL SYNTHASE 1, CHLOROPLASTIC"/>
    <property type="match status" value="1"/>
</dbReference>
<proteinExistence type="inferred from homology"/>
<dbReference type="GO" id="GO:0016757">
    <property type="term" value="F:glycosyltransferase activity"/>
    <property type="evidence" value="ECO:0007669"/>
    <property type="project" value="UniProtKB-KW"/>
</dbReference>
<dbReference type="InterPro" id="IPR007235">
    <property type="entry name" value="Glyco_trans_28_C"/>
</dbReference>
<comment type="caution">
    <text evidence="7">The sequence shown here is derived from an EMBL/GenBank/DDBJ whole genome shotgun (WGS) entry which is preliminary data.</text>
</comment>
<dbReference type="SUPFAM" id="SSF53756">
    <property type="entry name" value="UDP-Glycosyltransferase/glycogen phosphorylase"/>
    <property type="match status" value="1"/>
</dbReference>
<protein>
    <submittedName>
        <fullName evidence="7">Processive diacylglycerol beta-glucosyltransferase</fullName>
        <ecNumber evidence="7">2.4.1.315</ecNumber>
    </submittedName>
</protein>
<dbReference type="InterPro" id="IPR050519">
    <property type="entry name" value="Glycosyltransf_28_UgtP"/>
</dbReference>
<dbReference type="InterPro" id="IPR009695">
    <property type="entry name" value="Diacylglyc_glucosyltr_N"/>
</dbReference>
<sequence length="377" mass="42685">MKVVILAANTGQGHISVMNSIYSYLENKACDVKLFPHFYERLMPSNKVLSDFYNLLQMTSSDLCKLFTQMSLLEKPDKFNEMYSYWVEPLNLFFSNHPCDVIVSTTPLINKYIIRYLKETNSRQKFYIIVTDPFRPMYPGFAAEGADRYFCPNDETKALLEQEGIPAAHIIVSGYPLHKKFDVNGKDTPEFVKQDNFCKDKPTVLINCGAQGSMHYLSIIRSVAEQLKDEANVIVLCGNNKSLYTICKNKYPRCSVLEYVDNIQELLRISDLCITKAGANTFYECLYTNTPVLIDATNGFLYQEEGVVHFLKENNVGFIFDDLEALAAKCKEMIRPDTLLALKENISKLQITNGSIKIAEAVSGSKVCTQEELGEGC</sequence>
<evidence type="ECO:0000256" key="4">
    <source>
        <dbReference type="ARBA" id="ARBA00022679"/>
    </source>
</evidence>
<accession>A0ABM9BK61</accession>
<dbReference type="Pfam" id="PF04101">
    <property type="entry name" value="Glyco_tran_28_C"/>
    <property type="match status" value="1"/>
</dbReference>
<dbReference type="Gene3D" id="3.40.50.2000">
    <property type="entry name" value="Glycogen Phosphorylase B"/>
    <property type="match status" value="1"/>
</dbReference>
<name>A0ABM9BK61_9BACL</name>
<dbReference type="Pfam" id="PF06925">
    <property type="entry name" value="MGDG_synth"/>
    <property type="match status" value="1"/>
</dbReference>
<evidence type="ECO:0000256" key="1">
    <source>
        <dbReference type="ARBA" id="ARBA00004370"/>
    </source>
</evidence>
<comment type="similarity">
    <text evidence="2">Belongs to the glycosyltransferase 28 family.</text>
</comment>
<feature type="domain" description="Glycosyl transferase family 28 C-terminal" evidence="5">
    <location>
        <begin position="203"/>
        <end position="293"/>
    </location>
</feature>
<evidence type="ECO:0000313" key="8">
    <source>
        <dbReference type="Proteomes" id="UP000838749"/>
    </source>
</evidence>
<evidence type="ECO:0000259" key="5">
    <source>
        <dbReference type="Pfam" id="PF04101"/>
    </source>
</evidence>
<gene>
    <name evidence="7" type="primary">ugtP_4</name>
    <name evidence="7" type="ORF">PAECIP111894_05178</name>
</gene>
<evidence type="ECO:0000259" key="6">
    <source>
        <dbReference type="Pfam" id="PF06925"/>
    </source>
</evidence>
<reference evidence="7" key="1">
    <citation type="submission" date="2021-12" db="EMBL/GenBank/DDBJ databases">
        <authorList>
            <person name="Criscuolo A."/>
        </authorList>
    </citation>
    <scope>NUCLEOTIDE SEQUENCE</scope>
    <source>
        <strain evidence="7">CIP111894</strain>
    </source>
</reference>
<keyword evidence="3 7" id="KW-0328">Glycosyltransferase</keyword>
<evidence type="ECO:0000256" key="3">
    <source>
        <dbReference type="ARBA" id="ARBA00022676"/>
    </source>
</evidence>
<evidence type="ECO:0000256" key="2">
    <source>
        <dbReference type="ARBA" id="ARBA00006962"/>
    </source>
</evidence>
<keyword evidence="4 7" id="KW-0808">Transferase</keyword>
<dbReference type="PANTHER" id="PTHR43025">
    <property type="entry name" value="MONOGALACTOSYLDIACYLGLYCEROL SYNTHASE"/>
    <property type="match status" value="1"/>
</dbReference>
<dbReference type="EMBL" id="CAKMAB010000043">
    <property type="protein sequence ID" value="CAH1058992.1"/>
    <property type="molecule type" value="Genomic_DNA"/>
</dbReference>
<feature type="domain" description="Diacylglycerol glucosyltransferase N-terminal" evidence="6">
    <location>
        <begin position="14"/>
        <end position="176"/>
    </location>
</feature>
<evidence type="ECO:0000313" key="7">
    <source>
        <dbReference type="EMBL" id="CAH1058992.1"/>
    </source>
</evidence>
<keyword evidence="8" id="KW-1185">Reference proteome</keyword>
<comment type="subcellular location">
    <subcellularLocation>
        <location evidence="1">Membrane</location>
    </subcellularLocation>
</comment>